<sequence length="415" mass="46128">MEKKNTFEVACQQLDLVAKELKLEPEVHSILRQPMRELRFTLPVRMDNGKVKIFQGFRVQYNDARGPTKGGIRFHPEETIDTIRALAAWMTWKCAVVDIPYGGAKGGIICNPKEMSKGELERLSRAYIDKLYLTIGSEKDIPAPDVYTNPQIMAWMMDEYSKLKGYNSPGVITGKPLSIGGSLGREDATARGALFTVREAAKYLKLDLAKATVAIQGYGNAGSFMAILTKRLFGSKIVAITDSKGGIYNPKGLDPYVVAEHKKKSGSVIGFPGTKKISNKDILELKVDILCPCALENVITEENAKNIQARIIAEVANGPTTPEADKILSQKKTFVIPDFLCNSGGVVVSYFEWVQNNSGYYWKEKEVHQRLDENITNAFTNVLNVSIVRKTDLRLAAYVVAVERVIEAMKIRGWI</sequence>
<dbReference type="GO" id="GO:0004352">
    <property type="term" value="F:glutamate dehydrogenase (NAD+) activity"/>
    <property type="evidence" value="ECO:0007669"/>
    <property type="project" value="TreeGrafter"/>
</dbReference>
<dbReference type="PANTHER" id="PTHR11606">
    <property type="entry name" value="GLUTAMATE DEHYDROGENASE"/>
    <property type="match status" value="1"/>
</dbReference>
<dbReference type="Pfam" id="PF02812">
    <property type="entry name" value="ELFV_dehydrog_N"/>
    <property type="match status" value="1"/>
</dbReference>
<evidence type="ECO:0000313" key="10">
    <source>
        <dbReference type="Proteomes" id="UP000230025"/>
    </source>
</evidence>
<dbReference type="InterPro" id="IPR006095">
    <property type="entry name" value="Glu/Leu/Phe/Val/Trp_DH"/>
</dbReference>
<feature type="binding site" evidence="5">
    <location>
        <position position="220"/>
    </location>
    <ligand>
        <name>NAD(+)</name>
        <dbReference type="ChEBI" id="CHEBI:57540"/>
    </ligand>
</feature>
<dbReference type="InterPro" id="IPR006096">
    <property type="entry name" value="Glu/Leu/Phe/Val/Trp_DH_C"/>
</dbReference>
<reference evidence="10" key="1">
    <citation type="submission" date="2017-09" db="EMBL/GenBank/DDBJ databases">
        <title>Depth-based differentiation of microbial function through sediment-hosted aquifers and enrichment of novel symbionts in the deep terrestrial subsurface.</title>
        <authorList>
            <person name="Probst A.J."/>
            <person name="Ladd B."/>
            <person name="Jarett J.K."/>
            <person name="Geller-Mcgrath D.E."/>
            <person name="Sieber C.M.K."/>
            <person name="Emerson J.B."/>
            <person name="Anantharaman K."/>
            <person name="Thomas B.C."/>
            <person name="Malmstrom R."/>
            <person name="Stieglmeier M."/>
            <person name="Klingl A."/>
            <person name="Woyke T."/>
            <person name="Ryan C.M."/>
            <person name="Banfield J.F."/>
        </authorList>
    </citation>
    <scope>NUCLEOTIDE SEQUENCE [LARGE SCALE GENOMIC DNA]</scope>
</reference>
<comment type="similarity">
    <text evidence="1 3 7">Belongs to the Glu/Leu/Phe/Val dehydrogenases family.</text>
</comment>
<dbReference type="InterPro" id="IPR033922">
    <property type="entry name" value="NAD_bind_Glu_DH"/>
</dbReference>
<dbReference type="SMART" id="SM00839">
    <property type="entry name" value="ELFV_dehydrog"/>
    <property type="match status" value="1"/>
</dbReference>
<keyword evidence="5" id="KW-0547">Nucleotide-binding</keyword>
<dbReference type="InterPro" id="IPR033524">
    <property type="entry name" value="Glu/Leu/Phe/Val_DH_AS"/>
</dbReference>
<dbReference type="GO" id="GO:0006538">
    <property type="term" value="P:L-glutamate catabolic process"/>
    <property type="evidence" value="ECO:0007669"/>
    <property type="project" value="TreeGrafter"/>
</dbReference>
<dbReference type="InterPro" id="IPR046346">
    <property type="entry name" value="Aminoacid_DH-like_N_sf"/>
</dbReference>
<dbReference type="Pfam" id="PF00208">
    <property type="entry name" value="ELFV_dehydrog"/>
    <property type="match status" value="1"/>
</dbReference>
<feature type="binding site" evidence="5">
    <location>
        <position position="349"/>
    </location>
    <ligand>
        <name>substrate</name>
    </ligand>
</feature>
<evidence type="ECO:0000256" key="5">
    <source>
        <dbReference type="PIRSR" id="PIRSR000185-2"/>
    </source>
</evidence>
<keyword evidence="5" id="KW-0520">NAD</keyword>
<dbReference type="InterPro" id="IPR006097">
    <property type="entry name" value="Glu/Leu/Phe/Val/Trp_DH_dimer"/>
</dbReference>
<dbReference type="SUPFAM" id="SSF51735">
    <property type="entry name" value="NAD(P)-binding Rossmann-fold domains"/>
    <property type="match status" value="1"/>
</dbReference>
<dbReference type="Gene3D" id="3.40.50.10860">
    <property type="entry name" value="Leucine Dehydrogenase, chain A, domain 1"/>
    <property type="match status" value="1"/>
</dbReference>
<accession>A0A2M7H0I1</accession>
<feature type="binding site" evidence="5">
    <location>
        <position position="69"/>
    </location>
    <ligand>
        <name>substrate</name>
    </ligand>
</feature>
<evidence type="ECO:0000256" key="7">
    <source>
        <dbReference type="RuleBase" id="RU004417"/>
    </source>
</evidence>
<dbReference type="GO" id="GO:0000166">
    <property type="term" value="F:nucleotide binding"/>
    <property type="evidence" value="ECO:0007669"/>
    <property type="project" value="UniProtKB-KW"/>
</dbReference>
<dbReference type="PROSITE" id="PS00074">
    <property type="entry name" value="GLFV_DEHYDROGENASE"/>
    <property type="match status" value="1"/>
</dbReference>
<dbReference type="InterPro" id="IPR014362">
    <property type="entry name" value="Glu_DH"/>
</dbReference>
<dbReference type="InterPro" id="IPR036291">
    <property type="entry name" value="NAD(P)-bd_dom_sf"/>
</dbReference>
<dbReference type="Proteomes" id="UP000230025">
    <property type="component" value="Unassembled WGS sequence"/>
</dbReference>
<keyword evidence="2 3" id="KW-0560">Oxidoreductase</keyword>
<dbReference type="Gene3D" id="3.40.50.720">
    <property type="entry name" value="NAD(P)-binding Rossmann-like Domain"/>
    <property type="match status" value="1"/>
</dbReference>
<dbReference type="PRINTS" id="PR00082">
    <property type="entry name" value="GLFDHDRGNASE"/>
</dbReference>
<organism evidence="9 10">
    <name type="scientific">bacterium (Candidatus Ratteibacteria) CG15_BIG_FIL_POST_REV_8_21_14_020_41_12</name>
    <dbReference type="NCBI Taxonomy" id="2014291"/>
    <lineage>
        <taxon>Bacteria</taxon>
        <taxon>Candidatus Ratteibacteria</taxon>
    </lineage>
</organism>
<dbReference type="PIRSF" id="PIRSF000185">
    <property type="entry name" value="Glu_DH"/>
    <property type="match status" value="1"/>
</dbReference>
<evidence type="ECO:0000256" key="1">
    <source>
        <dbReference type="ARBA" id="ARBA00006382"/>
    </source>
</evidence>
<evidence type="ECO:0000256" key="6">
    <source>
        <dbReference type="PIRSR" id="PIRSR000185-3"/>
    </source>
</evidence>
<dbReference type="AlphaFoldDB" id="A0A2M7H0I1"/>
<evidence type="ECO:0000256" key="3">
    <source>
        <dbReference type="PIRNR" id="PIRNR000185"/>
    </source>
</evidence>
<name>A0A2M7H0I1_9BACT</name>
<feature type="binding site" evidence="5">
    <location>
        <position position="189"/>
    </location>
    <ligand>
        <name>NAD(+)</name>
        <dbReference type="ChEBI" id="CHEBI:57540"/>
    </ligand>
</feature>
<feature type="domain" description="Glutamate/phenylalanine/leucine/valine/L-tryptophan dehydrogenase C-terminal" evidence="8">
    <location>
        <begin position="182"/>
        <end position="413"/>
    </location>
</feature>
<feature type="binding site" evidence="5">
    <location>
        <position position="93"/>
    </location>
    <ligand>
        <name>substrate</name>
    </ligand>
</feature>
<gene>
    <name evidence="9" type="ORF">COW28_00280</name>
</gene>
<dbReference type="PANTHER" id="PTHR11606:SF13">
    <property type="entry name" value="GLUTAMATE DEHYDROGENASE 1, MITOCHONDRIAL"/>
    <property type="match status" value="1"/>
</dbReference>
<dbReference type="EMBL" id="PFFY01000014">
    <property type="protein sequence ID" value="PIW34246.1"/>
    <property type="molecule type" value="Genomic_DNA"/>
</dbReference>
<evidence type="ECO:0000259" key="8">
    <source>
        <dbReference type="SMART" id="SM00839"/>
    </source>
</evidence>
<feature type="active site" description="Proton donor" evidence="4">
    <location>
        <position position="105"/>
    </location>
</feature>
<evidence type="ECO:0000256" key="2">
    <source>
        <dbReference type="ARBA" id="ARBA00023002"/>
    </source>
</evidence>
<proteinExistence type="inferred from homology"/>
<dbReference type="CDD" id="cd01076">
    <property type="entry name" value="NAD_bind_1_Glu_DH"/>
    <property type="match status" value="1"/>
</dbReference>
<evidence type="ECO:0000313" key="9">
    <source>
        <dbReference type="EMBL" id="PIW34246.1"/>
    </source>
</evidence>
<dbReference type="SUPFAM" id="SSF53223">
    <property type="entry name" value="Aminoacid dehydrogenase-like, N-terminal domain"/>
    <property type="match status" value="1"/>
</dbReference>
<dbReference type="FunFam" id="3.40.50.10860:FF:000003">
    <property type="entry name" value="Glutamate dehydrogenase"/>
    <property type="match status" value="1"/>
</dbReference>
<evidence type="ECO:0000256" key="4">
    <source>
        <dbReference type="PIRSR" id="PIRSR000185-1"/>
    </source>
</evidence>
<feature type="site" description="Important for catalysis" evidence="6">
    <location>
        <position position="145"/>
    </location>
</feature>
<protein>
    <recommendedName>
        <fullName evidence="3">Glutamate dehydrogenase</fullName>
    </recommendedName>
</protein>
<comment type="caution">
    <text evidence="9">The sequence shown here is derived from an EMBL/GenBank/DDBJ whole genome shotgun (WGS) entry which is preliminary data.</text>
</comment>